<evidence type="ECO:0000313" key="2">
    <source>
        <dbReference type="Proteomes" id="UP000821845"/>
    </source>
</evidence>
<evidence type="ECO:0000313" key="1">
    <source>
        <dbReference type="EMBL" id="KAH6926689.1"/>
    </source>
</evidence>
<proteinExistence type="predicted"/>
<organism evidence="1 2">
    <name type="scientific">Hyalomma asiaticum</name>
    <name type="common">Tick</name>
    <dbReference type="NCBI Taxonomy" id="266040"/>
    <lineage>
        <taxon>Eukaryota</taxon>
        <taxon>Metazoa</taxon>
        <taxon>Ecdysozoa</taxon>
        <taxon>Arthropoda</taxon>
        <taxon>Chelicerata</taxon>
        <taxon>Arachnida</taxon>
        <taxon>Acari</taxon>
        <taxon>Parasitiformes</taxon>
        <taxon>Ixodida</taxon>
        <taxon>Ixodoidea</taxon>
        <taxon>Ixodidae</taxon>
        <taxon>Hyalomminae</taxon>
        <taxon>Hyalomma</taxon>
    </lineage>
</organism>
<name>A0ACB7RZ05_HYAAI</name>
<sequence length="234" mass="24706">MASAALAALSPPPPFLATPGTPAIPWPRWIRLFENFLLASGATGLPAPYRRALLPHCLGPEGQCIFDALPPPPIAPQLPTTETLTTDTTSTGASKDRGGVTKQDASATRLAQASQFLGQSERPAGLPNRHRRAGFEHRGACLRDNERLPFSTSQDLFVACYCRGTRIYAHGSLLRAWSGLRSTVRRASAARSSPGAEETQGATDNGGYCLPSGGSPTRPMTSAAAASLPRRTST</sequence>
<gene>
    <name evidence="1" type="ORF">HPB50_021204</name>
</gene>
<accession>A0ACB7RZ05</accession>
<reference evidence="1" key="1">
    <citation type="submission" date="2020-05" db="EMBL/GenBank/DDBJ databases">
        <title>Large-scale comparative analyses of tick genomes elucidate their genetic diversity and vector capacities.</title>
        <authorList>
            <person name="Jia N."/>
            <person name="Wang J."/>
            <person name="Shi W."/>
            <person name="Du L."/>
            <person name="Sun Y."/>
            <person name="Zhan W."/>
            <person name="Jiang J."/>
            <person name="Wang Q."/>
            <person name="Zhang B."/>
            <person name="Ji P."/>
            <person name="Sakyi L.B."/>
            <person name="Cui X."/>
            <person name="Yuan T."/>
            <person name="Jiang B."/>
            <person name="Yang W."/>
            <person name="Lam T.T.-Y."/>
            <person name="Chang Q."/>
            <person name="Ding S."/>
            <person name="Wang X."/>
            <person name="Zhu J."/>
            <person name="Ruan X."/>
            <person name="Zhao L."/>
            <person name="Wei J."/>
            <person name="Que T."/>
            <person name="Du C."/>
            <person name="Cheng J."/>
            <person name="Dai P."/>
            <person name="Han X."/>
            <person name="Huang E."/>
            <person name="Gao Y."/>
            <person name="Liu J."/>
            <person name="Shao H."/>
            <person name="Ye R."/>
            <person name="Li L."/>
            <person name="Wei W."/>
            <person name="Wang X."/>
            <person name="Wang C."/>
            <person name="Yang T."/>
            <person name="Huo Q."/>
            <person name="Li W."/>
            <person name="Guo W."/>
            <person name="Chen H."/>
            <person name="Zhou L."/>
            <person name="Ni X."/>
            <person name="Tian J."/>
            <person name="Zhou Y."/>
            <person name="Sheng Y."/>
            <person name="Liu T."/>
            <person name="Pan Y."/>
            <person name="Xia L."/>
            <person name="Li J."/>
            <person name="Zhao F."/>
            <person name="Cao W."/>
        </authorList>
    </citation>
    <scope>NUCLEOTIDE SEQUENCE</scope>
    <source>
        <strain evidence="1">Hyas-2018</strain>
    </source>
</reference>
<keyword evidence="2" id="KW-1185">Reference proteome</keyword>
<protein>
    <submittedName>
        <fullName evidence="1">Uncharacterized protein</fullName>
    </submittedName>
</protein>
<dbReference type="Proteomes" id="UP000821845">
    <property type="component" value="Chromosome 7"/>
</dbReference>
<dbReference type="EMBL" id="CM023487">
    <property type="protein sequence ID" value="KAH6926689.1"/>
    <property type="molecule type" value="Genomic_DNA"/>
</dbReference>
<comment type="caution">
    <text evidence="1">The sequence shown here is derived from an EMBL/GenBank/DDBJ whole genome shotgun (WGS) entry which is preliminary data.</text>
</comment>